<evidence type="ECO:0000313" key="8">
    <source>
        <dbReference type="Ensembl" id="ENSACAP00000023291.2"/>
    </source>
</evidence>
<feature type="compositionally biased region" description="Basic and acidic residues" evidence="7">
    <location>
        <begin position="360"/>
        <end position="372"/>
    </location>
</feature>
<dbReference type="InterPro" id="IPR005037">
    <property type="entry name" value="PRP38"/>
</dbReference>
<evidence type="ECO:0000256" key="5">
    <source>
        <dbReference type="ARBA" id="ARBA00023187"/>
    </source>
</evidence>
<feature type="compositionally biased region" description="Basic and acidic residues" evidence="7">
    <location>
        <begin position="643"/>
        <end position="661"/>
    </location>
</feature>
<comment type="similarity">
    <text evidence="2">Belongs to the PRP38 family.</text>
</comment>
<keyword evidence="4" id="KW-0747">Spliceosome</keyword>
<reference evidence="8" key="1">
    <citation type="submission" date="2009-12" db="EMBL/GenBank/DDBJ databases">
        <title>The Genome Sequence of Anolis carolinensis (Green Anole Lizard).</title>
        <authorList>
            <consortium name="The Genome Sequencing Platform"/>
            <person name="Di Palma F."/>
            <person name="Alfoldi J."/>
            <person name="Heiman D."/>
            <person name="Young S."/>
            <person name="Grabherr M."/>
            <person name="Johnson J."/>
            <person name="Lander E.S."/>
            <person name="Lindblad-Toh K."/>
        </authorList>
    </citation>
    <scope>NUCLEOTIDE SEQUENCE [LARGE SCALE GENOMIC DNA]</scope>
    <source>
        <strain evidence="8">JBL SC #1</strain>
    </source>
</reference>
<feature type="compositionally biased region" description="Basic residues" evidence="7">
    <location>
        <begin position="373"/>
        <end position="401"/>
    </location>
</feature>
<dbReference type="GO" id="GO:0071011">
    <property type="term" value="C:precatalytic spliceosome"/>
    <property type="evidence" value="ECO:0000318"/>
    <property type="project" value="GO_Central"/>
</dbReference>
<feature type="compositionally biased region" description="Basic and acidic residues" evidence="7">
    <location>
        <begin position="594"/>
        <end position="612"/>
    </location>
</feature>
<dbReference type="GeneTree" id="ENSGT00730000111085"/>
<keyword evidence="6" id="KW-0539">Nucleus</keyword>
<accession>R4GD49</accession>
<keyword evidence="3" id="KW-0507">mRNA processing</keyword>
<dbReference type="eggNOG" id="KOG2888">
    <property type="taxonomic scope" value="Eukaryota"/>
</dbReference>
<evidence type="ECO:0000256" key="7">
    <source>
        <dbReference type="SAM" id="MobiDB-lite"/>
    </source>
</evidence>
<feature type="compositionally biased region" description="Basic and acidic residues" evidence="7">
    <location>
        <begin position="458"/>
        <end position="538"/>
    </location>
</feature>
<evidence type="ECO:0000256" key="3">
    <source>
        <dbReference type="ARBA" id="ARBA00022664"/>
    </source>
</evidence>
<reference evidence="8" key="2">
    <citation type="submission" date="2025-08" db="UniProtKB">
        <authorList>
            <consortium name="Ensembl"/>
        </authorList>
    </citation>
    <scope>IDENTIFICATION</scope>
</reference>
<evidence type="ECO:0000256" key="4">
    <source>
        <dbReference type="ARBA" id="ARBA00022728"/>
    </source>
</evidence>
<dbReference type="Pfam" id="PF03371">
    <property type="entry name" value="PRP38"/>
    <property type="match status" value="1"/>
</dbReference>
<comment type="subcellular location">
    <subcellularLocation>
        <location evidence="1">Nucleus</location>
    </subcellularLocation>
</comment>
<dbReference type="GO" id="GO:0006397">
    <property type="term" value="P:mRNA processing"/>
    <property type="evidence" value="ECO:0007669"/>
    <property type="project" value="UniProtKB-KW"/>
</dbReference>
<feature type="compositionally biased region" description="Pro residues" evidence="7">
    <location>
        <begin position="123"/>
        <end position="134"/>
    </location>
</feature>
<dbReference type="AlphaFoldDB" id="R4GD49"/>
<feature type="compositionally biased region" description="Basic residues" evidence="7">
    <location>
        <begin position="613"/>
        <end position="627"/>
    </location>
</feature>
<dbReference type="PANTHER" id="PTHR23142">
    <property type="entry name" value="PRE-MRNA-SPLICING FACTOR 38A-RELATED"/>
    <property type="match status" value="1"/>
</dbReference>
<evidence type="ECO:0000256" key="2">
    <source>
        <dbReference type="ARBA" id="ARBA00006164"/>
    </source>
</evidence>
<organism evidence="8 9">
    <name type="scientific">Anolis carolinensis</name>
    <name type="common">Green anole</name>
    <name type="synonym">American chameleon</name>
    <dbReference type="NCBI Taxonomy" id="28377"/>
    <lineage>
        <taxon>Eukaryota</taxon>
        <taxon>Metazoa</taxon>
        <taxon>Chordata</taxon>
        <taxon>Craniata</taxon>
        <taxon>Vertebrata</taxon>
        <taxon>Euteleostomi</taxon>
        <taxon>Lepidosauria</taxon>
        <taxon>Squamata</taxon>
        <taxon>Bifurcata</taxon>
        <taxon>Unidentata</taxon>
        <taxon>Episquamata</taxon>
        <taxon>Toxicofera</taxon>
        <taxon>Iguania</taxon>
        <taxon>Dactyloidae</taxon>
        <taxon>Anolis</taxon>
    </lineage>
</organism>
<sequence length="661" mass="77292">MATGSRESCVWVLWEHLPLLPLSFRRRVTALPPSLASRASALRQPLEPFRGLAPPPFARAPPRLVASGAEGPEPHFRASRHLVGGWRRSLRREPVFFPGRSGPLPASPMANNCPVLGAGNCHQPPPQQQQPAGPPAGAVLSPPPLQLQSAGPKPAASGKQGNVLPLWGNEKTMNLNPMILTNILSSPYFKVQLYELKTYHEVVDEIYFKVTHVEPWEKGSRKTAGQTGMCGGVRGVGTGGIVSTAFCLLYKLFTLKLTRKQVMGLITHTDSPYIRALGFMYIRYTQPPTDLWDWFESFLDDEEDLDVKAGGGCVMTIGEMLRSFLTKLEWFSTLFPRIPVPVQKNIDQQIKARPRKIKKDGKEGVEEVDRHTERRRSRSPRRSLSPRRSPRRSRSRSRHREGRGSSSFDRELERERERQRQEREAKERERRQSRSSDRTLERRRSRSRERHRSRSRDRKGDRRERDREREKENERSRKKERDYDKDRGIERERERSRERDRSREKSKDRKSKSEIDERRHKDEKDERRHREEKRDSKKERRHSRSRSRDRKHRSRSVSRNAGKHSRSRSKEKLSKHKSESKEKSNKRSRSRSRGRTDSSEKSRKRDRSPSKERSRKRSKSKERSHKHDHSDKDHSNKHNRRSQSTERENQEKQSKNKDETV</sequence>
<feature type="compositionally biased region" description="Basic and acidic residues" evidence="7">
    <location>
        <begin position="408"/>
        <end position="442"/>
    </location>
</feature>
<dbReference type="GO" id="GO:0008380">
    <property type="term" value="P:RNA splicing"/>
    <property type="evidence" value="ECO:0007669"/>
    <property type="project" value="UniProtKB-KW"/>
</dbReference>
<feature type="compositionally biased region" description="Basic and acidic residues" evidence="7">
    <location>
        <begin position="568"/>
        <end position="585"/>
    </location>
</feature>
<feature type="region of interest" description="Disordered" evidence="7">
    <location>
        <begin position="117"/>
        <end position="163"/>
    </location>
</feature>
<gene>
    <name evidence="8" type="primary">prpf38b</name>
</gene>
<feature type="compositionally biased region" description="Basic residues" evidence="7">
    <location>
        <begin position="443"/>
        <end position="457"/>
    </location>
</feature>
<dbReference type="InParanoid" id="R4GD49"/>
<evidence type="ECO:0000256" key="1">
    <source>
        <dbReference type="ARBA" id="ARBA00004123"/>
    </source>
</evidence>
<feature type="region of interest" description="Disordered" evidence="7">
    <location>
        <begin position="349"/>
        <end position="661"/>
    </location>
</feature>
<evidence type="ECO:0000256" key="6">
    <source>
        <dbReference type="ARBA" id="ARBA00023242"/>
    </source>
</evidence>
<dbReference type="STRING" id="28377.ENSACAP00000023291"/>
<proteinExistence type="inferred from homology"/>
<dbReference type="Proteomes" id="UP000001646">
    <property type="component" value="Unplaced"/>
</dbReference>
<evidence type="ECO:0000313" key="9">
    <source>
        <dbReference type="Proteomes" id="UP000001646"/>
    </source>
</evidence>
<reference evidence="8" key="3">
    <citation type="submission" date="2025-09" db="UniProtKB">
        <authorList>
            <consortium name="Ensembl"/>
        </authorList>
    </citation>
    <scope>IDENTIFICATION</scope>
</reference>
<name>R4GD49_ANOCA</name>
<dbReference type="Bgee" id="ENSACAG00000028682">
    <property type="expression patterns" value="Expressed in forelimb bud and 13 other cell types or tissues"/>
</dbReference>
<dbReference type="Ensembl" id="ENSACAT00000030711.2">
    <property type="protein sequence ID" value="ENSACAP00000023291.2"/>
    <property type="gene ID" value="ENSACAG00000028682.2"/>
</dbReference>
<keyword evidence="5" id="KW-0508">mRNA splicing</keyword>
<feature type="compositionally biased region" description="Basic residues" evidence="7">
    <location>
        <begin position="539"/>
        <end position="567"/>
    </location>
</feature>
<dbReference type="HOGENOM" id="CLU_034151_1_2_1"/>
<protein>
    <submittedName>
        <fullName evidence="8">Uncharacterized protein</fullName>
    </submittedName>
</protein>
<keyword evidence="9" id="KW-1185">Reference proteome</keyword>